<dbReference type="RefSeq" id="WP_304482500.1">
    <property type="nucleotide sequence ID" value="NZ_JAUQOQ010000001.1"/>
</dbReference>
<dbReference type="SUPFAM" id="SSF50249">
    <property type="entry name" value="Nucleic acid-binding proteins"/>
    <property type="match status" value="1"/>
</dbReference>
<comment type="caution">
    <text evidence="2">The sequence shown here is derived from an EMBL/GenBank/DDBJ whole genome shotgun (WGS) entry which is preliminary data.</text>
</comment>
<reference evidence="2 3" key="1">
    <citation type="submission" date="2024-09" db="EMBL/GenBank/DDBJ databases">
        <authorList>
            <person name="Fullem K."/>
        </authorList>
    </citation>
    <scope>NUCLEOTIDE SEQUENCE [LARGE SCALE GENOMIC DNA]</scope>
    <source>
        <strain evidence="3">K1(2024)</strain>
    </source>
</reference>
<keyword evidence="3" id="KW-1185">Reference proteome</keyword>
<accession>A0ABV4Z3J9</accession>
<protein>
    <submittedName>
        <fullName evidence="2">Cold shock domain-containing protein</fullName>
    </submittedName>
</protein>
<feature type="domain" description="CSD" evidence="1">
    <location>
        <begin position="7"/>
        <end position="65"/>
    </location>
</feature>
<dbReference type="InterPro" id="IPR012340">
    <property type="entry name" value="NA-bd_OB-fold"/>
</dbReference>
<dbReference type="Gene3D" id="2.40.50.140">
    <property type="entry name" value="Nucleic acid-binding proteins"/>
    <property type="match status" value="1"/>
</dbReference>
<evidence type="ECO:0000259" key="1">
    <source>
        <dbReference type="Pfam" id="PF00313"/>
    </source>
</evidence>
<evidence type="ECO:0000313" key="3">
    <source>
        <dbReference type="Proteomes" id="UP001577047"/>
    </source>
</evidence>
<sequence>MSEAKVAKVKMFNTKLKAGFLDYEIDEDDVVLPSEAVGSLDLKNGDKVSFEVIKKGDKHHATNVKLK</sequence>
<dbReference type="Proteomes" id="UP001577047">
    <property type="component" value="Unassembled WGS sequence"/>
</dbReference>
<name>A0ABV4Z3J9_9PSED</name>
<evidence type="ECO:0000313" key="2">
    <source>
        <dbReference type="EMBL" id="MFB3799216.1"/>
    </source>
</evidence>
<organism evidence="2 3">
    <name type="scientific">Pseudomonas boreofloridensis</name>
    <dbReference type="NCBI Taxonomy" id="3064348"/>
    <lineage>
        <taxon>Bacteria</taxon>
        <taxon>Pseudomonadati</taxon>
        <taxon>Pseudomonadota</taxon>
        <taxon>Gammaproteobacteria</taxon>
        <taxon>Pseudomonadales</taxon>
        <taxon>Pseudomonadaceae</taxon>
        <taxon>Pseudomonas</taxon>
    </lineage>
</organism>
<dbReference type="InterPro" id="IPR002059">
    <property type="entry name" value="CSP_DNA-bd"/>
</dbReference>
<gene>
    <name evidence="2" type="ORF">ACE1YR_02040</name>
</gene>
<dbReference type="EMBL" id="JBHFXX010000001">
    <property type="protein sequence ID" value="MFB3799216.1"/>
    <property type="molecule type" value="Genomic_DNA"/>
</dbReference>
<proteinExistence type="predicted"/>
<dbReference type="Pfam" id="PF00313">
    <property type="entry name" value="CSD"/>
    <property type="match status" value="1"/>
</dbReference>